<dbReference type="CDD" id="cd07329">
    <property type="entry name" value="M56_like"/>
    <property type="match status" value="1"/>
</dbReference>
<dbReference type="InterPro" id="IPR056388">
    <property type="entry name" value="PH_YxkI"/>
</dbReference>
<keyword evidence="9 12" id="KW-1133">Transmembrane helix</keyword>
<feature type="domain" description="YxkI PH" evidence="14">
    <location>
        <begin position="100"/>
        <end position="187"/>
    </location>
</feature>
<comment type="cofactor">
    <cofactor evidence="1">
        <name>Zn(2+)</name>
        <dbReference type="ChEBI" id="CHEBI:29105"/>
    </cofactor>
</comment>
<dbReference type="AlphaFoldDB" id="A0A2R6Y3L7"/>
<reference evidence="16" key="1">
    <citation type="journal article" date="2018" name="Sci. Rep.">
        <title>Lignite coal burning seam in the remote Altai Mountains harbors a hydrogen-driven thermophilic microbial community.</title>
        <authorList>
            <person name="Kadnikov V.V."/>
            <person name="Mardanov A.V."/>
            <person name="Ivasenko D.A."/>
            <person name="Antsiferov D.V."/>
            <person name="Beletsky A.V."/>
            <person name="Karnachuk O.V."/>
            <person name="Ravin N.V."/>
        </authorList>
    </citation>
    <scope>NUCLEOTIDE SEQUENCE [LARGE SCALE GENOMIC DNA]</scope>
</reference>
<evidence type="ECO:0000256" key="2">
    <source>
        <dbReference type="ARBA" id="ARBA00004651"/>
    </source>
</evidence>
<dbReference type="InterPro" id="IPR050083">
    <property type="entry name" value="HtpX_protease"/>
</dbReference>
<feature type="transmembrane region" description="Helical" evidence="12">
    <location>
        <begin position="242"/>
        <end position="258"/>
    </location>
</feature>
<keyword evidence="8" id="KW-0862">Zinc</keyword>
<evidence type="ECO:0000259" key="13">
    <source>
        <dbReference type="Pfam" id="PF01435"/>
    </source>
</evidence>
<dbReference type="GO" id="GO:0006508">
    <property type="term" value="P:proteolysis"/>
    <property type="evidence" value="ECO:0007669"/>
    <property type="project" value="UniProtKB-KW"/>
</dbReference>
<evidence type="ECO:0000256" key="11">
    <source>
        <dbReference type="ARBA" id="ARBA00023136"/>
    </source>
</evidence>
<dbReference type="PANTHER" id="PTHR43221">
    <property type="entry name" value="PROTEASE HTPX"/>
    <property type="match status" value="1"/>
</dbReference>
<dbReference type="Pfam" id="PF01435">
    <property type="entry name" value="Peptidase_M48"/>
    <property type="match status" value="1"/>
</dbReference>
<dbReference type="GO" id="GO:0005886">
    <property type="term" value="C:plasma membrane"/>
    <property type="evidence" value="ECO:0007669"/>
    <property type="project" value="UniProtKB-SubCell"/>
</dbReference>
<protein>
    <submittedName>
        <fullName evidence="15">Protease HTPX</fullName>
    </submittedName>
</protein>
<accession>A0A2R6Y3L7</accession>
<evidence type="ECO:0000256" key="10">
    <source>
        <dbReference type="ARBA" id="ARBA00023049"/>
    </source>
</evidence>
<dbReference type="Pfam" id="PF23492">
    <property type="entry name" value="bPH_9"/>
    <property type="match status" value="1"/>
</dbReference>
<keyword evidence="7" id="KW-0378">Hydrolase</keyword>
<dbReference type="EMBL" id="PEBX01000009">
    <property type="protein sequence ID" value="PTQ57276.1"/>
    <property type="molecule type" value="Genomic_DNA"/>
</dbReference>
<evidence type="ECO:0000256" key="1">
    <source>
        <dbReference type="ARBA" id="ARBA00001947"/>
    </source>
</evidence>
<keyword evidence="10" id="KW-0482">Metalloprotease</keyword>
<evidence type="ECO:0000256" key="5">
    <source>
        <dbReference type="ARBA" id="ARBA00022692"/>
    </source>
</evidence>
<keyword evidence="11 12" id="KW-0472">Membrane</keyword>
<evidence type="ECO:0000256" key="7">
    <source>
        <dbReference type="ARBA" id="ARBA00022801"/>
    </source>
</evidence>
<feature type="transmembrane region" description="Helical" evidence="12">
    <location>
        <begin position="352"/>
        <end position="369"/>
    </location>
</feature>
<keyword evidence="5 12" id="KW-0812">Transmembrane</keyword>
<evidence type="ECO:0000256" key="9">
    <source>
        <dbReference type="ARBA" id="ARBA00022989"/>
    </source>
</evidence>
<keyword evidence="6" id="KW-0479">Metal-binding</keyword>
<comment type="subcellular location">
    <subcellularLocation>
        <location evidence="2">Cell membrane</location>
        <topology evidence="2">Multi-pass membrane protein</topology>
    </subcellularLocation>
</comment>
<gene>
    <name evidence="15" type="ORF">BSOLF_1827</name>
</gene>
<evidence type="ECO:0000259" key="14">
    <source>
        <dbReference type="Pfam" id="PF23492"/>
    </source>
</evidence>
<keyword evidence="4 15" id="KW-0645">Protease</keyword>
<dbReference type="GO" id="GO:0046872">
    <property type="term" value="F:metal ion binding"/>
    <property type="evidence" value="ECO:0007669"/>
    <property type="project" value="UniProtKB-KW"/>
</dbReference>
<evidence type="ECO:0000256" key="12">
    <source>
        <dbReference type="SAM" id="Phobius"/>
    </source>
</evidence>
<feature type="domain" description="Peptidase M48" evidence="13">
    <location>
        <begin position="275"/>
        <end position="489"/>
    </location>
</feature>
<feature type="transmembrane region" description="Helical" evidence="12">
    <location>
        <begin position="46"/>
        <end position="66"/>
    </location>
</feature>
<evidence type="ECO:0000256" key="6">
    <source>
        <dbReference type="ARBA" id="ARBA00022723"/>
    </source>
</evidence>
<comment type="caution">
    <text evidence="15">The sequence shown here is derived from an EMBL/GenBank/DDBJ whole genome shotgun (WGS) entry which is preliminary data.</text>
</comment>
<feature type="transmembrane region" description="Helical" evidence="12">
    <location>
        <begin position="381"/>
        <end position="402"/>
    </location>
</feature>
<dbReference type="GO" id="GO:0004222">
    <property type="term" value="F:metalloendopeptidase activity"/>
    <property type="evidence" value="ECO:0007669"/>
    <property type="project" value="InterPro"/>
</dbReference>
<evidence type="ECO:0000313" key="15">
    <source>
        <dbReference type="EMBL" id="PTQ57276.1"/>
    </source>
</evidence>
<evidence type="ECO:0000256" key="4">
    <source>
        <dbReference type="ARBA" id="ARBA00022670"/>
    </source>
</evidence>
<feature type="transmembrane region" description="Helical" evidence="12">
    <location>
        <begin position="72"/>
        <end position="90"/>
    </location>
</feature>
<name>A0A2R6Y3L7_9BACL</name>
<feature type="transmembrane region" description="Helical" evidence="12">
    <location>
        <begin position="216"/>
        <end position="236"/>
    </location>
</feature>
<dbReference type="Proteomes" id="UP000244338">
    <property type="component" value="Unassembled WGS sequence"/>
</dbReference>
<dbReference type="Gene3D" id="3.30.2010.10">
    <property type="entry name" value="Metalloproteases ('zincins'), catalytic domain"/>
    <property type="match status" value="1"/>
</dbReference>
<dbReference type="PANTHER" id="PTHR43221:SF1">
    <property type="entry name" value="PROTEASE HTPX"/>
    <property type="match status" value="1"/>
</dbReference>
<sequence>MFGASAYGAFLPLFDRDKKEKRKELNRKLQKAASVEIIQVKDGRRIAVDLLLTLLVCSGAVAFFLLAPDGYAITKLFIGIWLISVLGEMIERMGNFYSTRLFWLPDEEHLVILSLFQSRDFPLREVQEVRSESSPDLLKLHPLFTFLSPKLDFTGSFGEVLRLSFPGEEVYLTPEKGEDWKSVFASYGKDVNHQETKQILPPWHPAVIKRLFWKGYFAVTVKGISAYAGLLLLLVWLDVPTWATVLFILFWWAFNVYVSDRVLTAATDAEPLTGGEVYDRAQSILKKAGIARTRLFIVDSPVYNGLATGMHIGRAAIMLTSATLKLSLPSIEAILAHEAVHIKKRDVLSQQLARLAFIGGVGGLVYLFYADLQWLAQNHAWVIFGMVYLMIVFYPAYISFWAQWMEVRADHLGALLLSGGRTQMAEGLTALARAQEGDIEKSLEYSLPNQRSTGRSSSILERDAWFWRFLEFQFQHHPPMYWRIQSLLHCETWRKARRLWMIDRFKESVTR</sequence>
<evidence type="ECO:0000313" key="16">
    <source>
        <dbReference type="Proteomes" id="UP000244338"/>
    </source>
</evidence>
<evidence type="ECO:0000256" key="8">
    <source>
        <dbReference type="ARBA" id="ARBA00022833"/>
    </source>
</evidence>
<keyword evidence="3" id="KW-1003">Cell membrane</keyword>
<evidence type="ECO:0000256" key="3">
    <source>
        <dbReference type="ARBA" id="ARBA00022475"/>
    </source>
</evidence>
<dbReference type="InterPro" id="IPR001915">
    <property type="entry name" value="Peptidase_M48"/>
</dbReference>
<proteinExistence type="predicted"/>
<organism evidence="15 16">
    <name type="scientific">Candidatus Carbonibacillus altaicus</name>
    <dbReference type="NCBI Taxonomy" id="2163959"/>
    <lineage>
        <taxon>Bacteria</taxon>
        <taxon>Bacillati</taxon>
        <taxon>Bacillota</taxon>
        <taxon>Bacilli</taxon>
        <taxon>Bacillales</taxon>
        <taxon>Candidatus Carbonibacillus</taxon>
    </lineage>
</organism>